<dbReference type="AlphaFoldDB" id="A0AAV7SDN3"/>
<comment type="caution">
    <text evidence="2">The sequence shown here is derived from an EMBL/GenBank/DDBJ whole genome shotgun (WGS) entry which is preliminary data.</text>
</comment>
<organism evidence="2 3">
    <name type="scientific">Pleurodeles waltl</name>
    <name type="common">Iberian ribbed newt</name>
    <dbReference type="NCBI Taxonomy" id="8319"/>
    <lineage>
        <taxon>Eukaryota</taxon>
        <taxon>Metazoa</taxon>
        <taxon>Chordata</taxon>
        <taxon>Craniata</taxon>
        <taxon>Vertebrata</taxon>
        <taxon>Euteleostomi</taxon>
        <taxon>Amphibia</taxon>
        <taxon>Batrachia</taxon>
        <taxon>Caudata</taxon>
        <taxon>Salamandroidea</taxon>
        <taxon>Salamandridae</taxon>
        <taxon>Pleurodelinae</taxon>
        <taxon>Pleurodeles</taxon>
    </lineage>
</organism>
<feature type="region of interest" description="Disordered" evidence="1">
    <location>
        <begin position="1"/>
        <end position="20"/>
    </location>
</feature>
<accession>A0AAV7SDN3</accession>
<name>A0AAV7SDN3_PLEWA</name>
<protein>
    <submittedName>
        <fullName evidence="2">Uncharacterized protein</fullName>
    </submittedName>
</protein>
<feature type="compositionally biased region" description="Polar residues" evidence="1">
    <location>
        <begin position="30"/>
        <end position="42"/>
    </location>
</feature>
<dbReference type="EMBL" id="JANPWB010000008">
    <property type="protein sequence ID" value="KAJ1161921.1"/>
    <property type="molecule type" value="Genomic_DNA"/>
</dbReference>
<keyword evidence="3" id="KW-1185">Reference proteome</keyword>
<evidence type="ECO:0000313" key="3">
    <source>
        <dbReference type="Proteomes" id="UP001066276"/>
    </source>
</evidence>
<sequence length="167" mass="17833">MLLSDPSYPWGTAGIGIPDPDVLRVGINQQKLPRNDRQQQQLRAFPRIKKVGDGDDGATAAEGESGKVEQNGKEQLKEEDECRGGNSGNRIDWSSLGEVLPSGTPGISPDHLHREVGRGPGGSVPIRWPHSGESVAFSVSPGTPPENKKTKVNLSKRTATQSTSSTD</sequence>
<feature type="compositionally biased region" description="Polar residues" evidence="1">
    <location>
        <begin position="152"/>
        <end position="167"/>
    </location>
</feature>
<gene>
    <name evidence="2" type="ORF">NDU88_002401</name>
</gene>
<proteinExistence type="predicted"/>
<feature type="compositionally biased region" description="Basic and acidic residues" evidence="1">
    <location>
        <begin position="64"/>
        <end position="83"/>
    </location>
</feature>
<reference evidence="2" key="1">
    <citation type="journal article" date="2022" name="bioRxiv">
        <title>Sequencing and chromosome-scale assembly of the giantPleurodeles waltlgenome.</title>
        <authorList>
            <person name="Brown T."/>
            <person name="Elewa A."/>
            <person name="Iarovenko S."/>
            <person name="Subramanian E."/>
            <person name="Araus A.J."/>
            <person name="Petzold A."/>
            <person name="Susuki M."/>
            <person name="Suzuki K.-i.T."/>
            <person name="Hayashi T."/>
            <person name="Toyoda A."/>
            <person name="Oliveira C."/>
            <person name="Osipova E."/>
            <person name="Leigh N.D."/>
            <person name="Simon A."/>
            <person name="Yun M.H."/>
        </authorList>
    </citation>
    <scope>NUCLEOTIDE SEQUENCE</scope>
    <source>
        <strain evidence="2">20211129_DDA</strain>
        <tissue evidence="2">Liver</tissue>
    </source>
</reference>
<evidence type="ECO:0000313" key="2">
    <source>
        <dbReference type="EMBL" id="KAJ1161921.1"/>
    </source>
</evidence>
<evidence type="ECO:0000256" key="1">
    <source>
        <dbReference type="SAM" id="MobiDB-lite"/>
    </source>
</evidence>
<feature type="region of interest" description="Disordered" evidence="1">
    <location>
        <begin position="30"/>
        <end position="167"/>
    </location>
</feature>
<dbReference type="Proteomes" id="UP001066276">
    <property type="component" value="Chromosome 4_2"/>
</dbReference>